<dbReference type="AlphaFoldDB" id="A0A6G1PXV2"/>
<evidence type="ECO:0000313" key="1">
    <source>
        <dbReference type="EMBL" id="KAF3694808.1"/>
    </source>
</evidence>
<name>A0A6G1PXV2_CHAAH</name>
<dbReference type="EMBL" id="CM015721">
    <property type="protein sequence ID" value="KAF3694808.1"/>
    <property type="molecule type" value="Genomic_DNA"/>
</dbReference>
<accession>A0A6G1PXV2</accession>
<reference evidence="1 2" key="1">
    <citation type="submission" date="2019-02" db="EMBL/GenBank/DDBJ databases">
        <title>Opniocepnalus argus genome.</title>
        <authorList>
            <person name="Zhou C."/>
            <person name="Xiao S."/>
        </authorList>
    </citation>
    <scope>NUCLEOTIDE SEQUENCE [LARGE SCALE GENOMIC DNA]</scope>
    <source>
        <strain evidence="1">OARG1902GOOAL</strain>
        <tissue evidence="1">Muscle</tissue>
    </source>
</reference>
<reference evidence="2" key="2">
    <citation type="submission" date="2019-02" db="EMBL/GenBank/DDBJ databases">
        <title>Opniocepnalus argus Var Kimnra genome.</title>
        <authorList>
            <person name="Zhou C."/>
            <person name="Xiao S."/>
        </authorList>
    </citation>
    <scope>NUCLEOTIDE SEQUENCE [LARGE SCALE GENOMIC DNA]</scope>
</reference>
<protein>
    <submittedName>
        <fullName evidence="1">Uncharacterized protein</fullName>
    </submittedName>
</protein>
<gene>
    <name evidence="1" type="ORF">EXN66_Car010484</name>
</gene>
<proteinExistence type="predicted"/>
<organism evidence="1 2">
    <name type="scientific">Channa argus</name>
    <name type="common">Northern snakehead</name>
    <name type="synonym">Ophicephalus argus</name>
    <dbReference type="NCBI Taxonomy" id="215402"/>
    <lineage>
        <taxon>Eukaryota</taxon>
        <taxon>Metazoa</taxon>
        <taxon>Chordata</taxon>
        <taxon>Craniata</taxon>
        <taxon>Vertebrata</taxon>
        <taxon>Euteleostomi</taxon>
        <taxon>Actinopterygii</taxon>
        <taxon>Neopterygii</taxon>
        <taxon>Teleostei</taxon>
        <taxon>Neoteleostei</taxon>
        <taxon>Acanthomorphata</taxon>
        <taxon>Anabantaria</taxon>
        <taxon>Anabantiformes</taxon>
        <taxon>Channoidei</taxon>
        <taxon>Channidae</taxon>
        <taxon>Channa</taxon>
    </lineage>
</organism>
<sequence>MLFIKDTLLVCCLSNIQSHFVIIMSLDLSLLSGNSSKLNEIYTEMHDVNLQRFVH</sequence>
<evidence type="ECO:0000313" key="2">
    <source>
        <dbReference type="Proteomes" id="UP000503349"/>
    </source>
</evidence>
<keyword evidence="2" id="KW-1185">Reference proteome</keyword>
<dbReference type="Proteomes" id="UP000503349">
    <property type="component" value="Chromosome 10"/>
</dbReference>